<feature type="region of interest" description="Disordered" evidence="9">
    <location>
        <begin position="221"/>
        <end position="376"/>
    </location>
</feature>
<feature type="compositionally biased region" description="Acidic residues" evidence="9">
    <location>
        <begin position="336"/>
        <end position="348"/>
    </location>
</feature>
<keyword evidence="5" id="KW-0862">Zinc</keyword>
<feature type="compositionally biased region" description="Polar residues" evidence="9">
    <location>
        <begin position="269"/>
        <end position="284"/>
    </location>
</feature>
<proteinExistence type="inferred from homology"/>
<feature type="compositionally biased region" description="Low complexity" evidence="9">
    <location>
        <begin position="117"/>
        <end position="128"/>
    </location>
</feature>
<feature type="compositionally biased region" description="Basic and acidic residues" evidence="9">
    <location>
        <begin position="226"/>
        <end position="268"/>
    </location>
</feature>
<keyword evidence="7" id="KW-0406">Ion transport</keyword>
<feature type="region of interest" description="Disordered" evidence="9">
    <location>
        <begin position="112"/>
        <end position="165"/>
    </location>
</feature>
<evidence type="ECO:0000259" key="11">
    <source>
        <dbReference type="Pfam" id="PF01545"/>
    </source>
</evidence>
<evidence type="ECO:0000256" key="7">
    <source>
        <dbReference type="ARBA" id="ARBA00023065"/>
    </source>
</evidence>
<feature type="transmembrane region" description="Helical" evidence="10">
    <location>
        <begin position="629"/>
        <end position="649"/>
    </location>
</feature>
<evidence type="ECO:0000256" key="4">
    <source>
        <dbReference type="ARBA" id="ARBA00022692"/>
    </source>
</evidence>
<feature type="compositionally biased region" description="Basic and acidic residues" evidence="9">
    <location>
        <begin position="356"/>
        <end position="365"/>
    </location>
</feature>
<accession>A0AAV4CIY3</accession>
<evidence type="ECO:0000256" key="1">
    <source>
        <dbReference type="ARBA" id="ARBA00004141"/>
    </source>
</evidence>
<dbReference type="GO" id="GO:0005385">
    <property type="term" value="F:zinc ion transmembrane transporter activity"/>
    <property type="evidence" value="ECO:0007669"/>
    <property type="project" value="TreeGrafter"/>
</dbReference>
<dbReference type="GO" id="GO:0005886">
    <property type="term" value="C:plasma membrane"/>
    <property type="evidence" value="ECO:0007669"/>
    <property type="project" value="TreeGrafter"/>
</dbReference>
<reference evidence="13 14" key="1">
    <citation type="journal article" date="2021" name="Elife">
        <title>Chloroplast acquisition without the gene transfer in kleptoplastic sea slugs, Plakobranchus ocellatus.</title>
        <authorList>
            <person name="Maeda T."/>
            <person name="Takahashi S."/>
            <person name="Yoshida T."/>
            <person name="Shimamura S."/>
            <person name="Takaki Y."/>
            <person name="Nagai Y."/>
            <person name="Toyoda A."/>
            <person name="Suzuki Y."/>
            <person name="Arimoto A."/>
            <person name="Ishii H."/>
            <person name="Satoh N."/>
            <person name="Nishiyama T."/>
            <person name="Hasebe M."/>
            <person name="Maruyama T."/>
            <person name="Minagawa J."/>
            <person name="Obokata J."/>
            <person name="Shigenobu S."/>
        </authorList>
    </citation>
    <scope>NUCLEOTIDE SEQUENCE [LARGE SCALE GENOMIC DNA]</scope>
</reference>
<keyword evidence="14" id="KW-1185">Reference proteome</keyword>
<dbReference type="PANTHER" id="PTHR11562">
    <property type="entry name" value="CATION EFFLUX PROTEIN/ ZINC TRANSPORTER"/>
    <property type="match status" value="1"/>
</dbReference>
<keyword evidence="5" id="KW-0864">Zinc transport</keyword>
<evidence type="ECO:0000259" key="12">
    <source>
        <dbReference type="Pfam" id="PF16916"/>
    </source>
</evidence>
<feature type="transmembrane region" description="Helical" evidence="10">
    <location>
        <begin position="510"/>
        <end position="528"/>
    </location>
</feature>
<dbReference type="EMBL" id="BLXT01006428">
    <property type="protein sequence ID" value="GFO31775.1"/>
    <property type="molecule type" value="Genomic_DNA"/>
</dbReference>
<feature type="region of interest" description="Disordered" evidence="9">
    <location>
        <begin position="544"/>
        <end position="564"/>
    </location>
</feature>
<feature type="domain" description="Cation efflux protein cytoplasmic" evidence="12">
    <location>
        <begin position="693"/>
        <end position="766"/>
    </location>
</feature>
<feature type="transmembrane region" description="Helical" evidence="10">
    <location>
        <begin position="435"/>
        <end position="455"/>
    </location>
</feature>
<feature type="transmembrane region" description="Helical" evidence="10">
    <location>
        <begin position="405"/>
        <end position="429"/>
    </location>
</feature>
<name>A0AAV4CIY3_9GAST</name>
<dbReference type="InterPro" id="IPR050681">
    <property type="entry name" value="CDF/SLC30A"/>
</dbReference>
<keyword evidence="6 10" id="KW-1133">Transmembrane helix</keyword>
<evidence type="ECO:0000313" key="14">
    <source>
        <dbReference type="Proteomes" id="UP000735302"/>
    </source>
</evidence>
<dbReference type="Gene3D" id="1.20.1510.10">
    <property type="entry name" value="Cation efflux protein transmembrane domain"/>
    <property type="match status" value="1"/>
</dbReference>
<dbReference type="Pfam" id="PF16916">
    <property type="entry name" value="ZT_dimer"/>
    <property type="match status" value="1"/>
</dbReference>
<gene>
    <name evidence="13" type="ORF">PoB_005828000</name>
</gene>
<dbReference type="PANTHER" id="PTHR11562:SF84">
    <property type="entry name" value="LD05335P"/>
    <property type="match status" value="1"/>
</dbReference>
<feature type="compositionally biased region" description="Low complexity" evidence="9">
    <location>
        <begin position="145"/>
        <end position="164"/>
    </location>
</feature>
<dbReference type="InterPro" id="IPR002524">
    <property type="entry name" value="Cation_efflux"/>
</dbReference>
<feature type="transmembrane region" description="Helical" evidence="10">
    <location>
        <begin position="661"/>
        <end position="681"/>
    </location>
</feature>
<comment type="similarity">
    <text evidence="2">Belongs to the cation diffusion facilitator (CDF) transporter (TC 2.A.4) family. SLC30A subfamily.</text>
</comment>
<comment type="caution">
    <text evidence="13">The sequence shown here is derived from an EMBL/GenBank/DDBJ whole genome shotgun (WGS) entry which is preliminary data.</text>
</comment>
<feature type="compositionally biased region" description="Basic residues" evidence="9">
    <location>
        <begin position="544"/>
        <end position="554"/>
    </location>
</feature>
<feature type="domain" description="Cation efflux protein transmembrane" evidence="11">
    <location>
        <begin position="405"/>
        <end position="689"/>
    </location>
</feature>
<evidence type="ECO:0000256" key="2">
    <source>
        <dbReference type="ARBA" id="ARBA00008873"/>
    </source>
</evidence>
<keyword evidence="8 10" id="KW-0472">Membrane</keyword>
<evidence type="ECO:0000256" key="10">
    <source>
        <dbReference type="SAM" id="Phobius"/>
    </source>
</evidence>
<evidence type="ECO:0000256" key="6">
    <source>
        <dbReference type="ARBA" id="ARBA00022989"/>
    </source>
</evidence>
<sequence length="782" mass="86042">MLNINDEDSTLVSKGRILNNNSTLLPNTNPKPNLSTPISDPPCMLDLHSRKFEKISGYGSDLDCFSPSEEDFVGSQPYNSGNDRPVHSTTQTRTVAAGLELMTATSVGISESEAAVTTPSLSILPSTSDVRGRRSTELGKPPILSVSHPSQSHFSSTTSSPYSPINTVTEPEVSFVLPYSLSHHESRPRLADGEFLASGASTADASTGATPVTSASYDVTLSQNDNLRHPTQDIVFPDKEKREDTYRENRNALKHSSSENHSRSDNSVKRVNTTTKHSNCSTVIDSRDTDTLDLPGFAVNKSNREAFSPPQPHRQYPWKKNRYRGFSPLPTASSSTEEEEDETEEGEMQNESAEGSNKEGDREGTARASNSKRRRRWQKLKSLPLRHCHKRRLSPMTDPIARRQLIAVVVLCLVFMVGEAVGGALANSLALFTDVLHLGSDLVSFVISLLAMWLANKPATRRMSFGYHRAEVLGALLSVFIIWLVSGVLCYIAVERIMEEHYKDVKPNEMLITASLGVVINFIMGFVLHSEICCGHAHSHARLGHGHSHGHSHGQNHGSTSAAANPGYNYAEDTGLLDTLSPSSDVAYEFMEGTIESHQLVNVVADERHDGEEEEETPHQHKNINVRAAFIHVVGDIIQSIGVLVAALIIKFTEDPRFRLADPICTFLFSLLVLVTTVTVLRDTLLVMMEAVPRDLSLEGLKQDLRSIDGVVALHDLHVWALTLDRNALSVHLAIENPNAHVQVLSRALTVAQDQHGFFSSTIQVEMFDEEKARECSECSKP</sequence>
<evidence type="ECO:0000313" key="13">
    <source>
        <dbReference type="EMBL" id="GFO31775.1"/>
    </source>
</evidence>
<comment type="subcellular location">
    <subcellularLocation>
        <location evidence="1">Membrane</location>
        <topology evidence="1">Multi-pass membrane protein</topology>
    </subcellularLocation>
</comment>
<dbReference type="NCBIfam" id="TIGR01297">
    <property type="entry name" value="CDF"/>
    <property type="match status" value="1"/>
</dbReference>
<keyword evidence="3" id="KW-0813">Transport</keyword>
<dbReference type="InterPro" id="IPR058533">
    <property type="entry name" value="Cation_efflux_TM"/>
</dbReference>
<organism evidence="13 14">
    <name type="scientific">Plakobranchus ocellatus</name>
    <dbReference type="NCBI Taxonomy" id="259542"/>
    <lineage>
        <taxon>Eukaryota</taxon>
        <taxon>Metazoa</taxon>
        <taxon>Spiralia</taxon>
        <taxon>Lophotrochozoa</taxon>
        <taxon>Mollusca</taxon>
        <taxon>Gastropoda</taxon>
        <taxon>Heterobranchia</taxon>
        <taxon>Euthyneura</taxon>
        <taxon>Panpulmonata</taxon>
        <taxon>Sacoglossa</taxon>
        <taxon>Placobranchoidea</taxon>
        <taxon>Plakobranchidae</taxon>
        <taxon>Plakobranchus</taxon>
    </lineage>
</organism>
<dbReference type="Proteomes" id="UP000735302">
    <property type="component" value="Unassembled WGS sequence"/>
</dbReference>
<dbReference type="AlphaFoldDB" id="A0AAV4CIY3"/>
<keyword evidence="4 10" id="KW-0812">Transmembrane</keyword>
<feature type="transmembrane region" description="Helical" evidence="10">
    <location>
        <begin position="475"/>
        <end position="494"/>
    </location>
</feature>
<dbReference type="InterPro" id="IPR027469">
    <property type="entry name" value="Cation_efflux_TMD_sf"/>
</dbReference>
<dbReference type="Pfam" id="PF01545">
    <property type="entry name" value="Cation_efflux"/>
    <property type="match status" value="1"/>
</dbReference>
<dbReference type="InterPro" id="IPR027470">
    <property type="entry name" value="Cation_efflux_CTD"/>
</dbReference>
<evidence type="ECO:0000256" key="8">
    <source>
        <dbReference type="ARBA" id="ARBA00023136"/>
    </source>
</evidence>
<evidence type="ECO:0000256" key="5">
    <source>
        <dbReference type="ARBA" id="ARBA00022906"/>
    </source>
</evidence>
<evidence type="ECO:0000256" key="9">
    <source>
        <dbReference type="SAM" id="MobiDB-lite"/>
    </source>
</evidence>
<protein>
    <submittedName>
        <fullName evidence="13">Zinc transporter</fullName>
    </submittedName>
</protein>
<dbReference type="SUPFAM" id="SSF161111">
    <property type="entry name" value="Cation efflux protein transmembrane domain-like"/>
    <property type="match status" value="1"/>
</dbReference>
<dbReference type="GO" id="GO:0010043">
    <property type="term" value="P:response to zinc ion"/>
    <property type="evidence" value="ECO:0007669"/>
    <property type="project" value="TreeGrafter"/>
</dbReference>
<evidence type="ECO:0000256" key="3">
    <source>
        <dbReference type="ARBA" id="ARBA00022448"/>
    </source>
</evidence>